<proteinExistence type="predicted"/>
<protein>
    <submittedName>
        <fullName evidence="3">Uncharacterized protein</fullName>
    </submittedName>
</protein>
<keyword evidence="2" id="KW-1133">Transmembrane helix</keyword>
<feature type="coiled-coil region" evidence="1">
    <location>
        <begin position="42"/>
        <end position="69"/>
    </location>
</feature>
<accession>A0A099UFF5</accession>
<dbReference type="RefSeq" id="WP_034327749.1">
    <property type="nucleotide sequence ID" value="NZ_CAJTQN010000003.1"/>
</dbReference>
<keyword evidence="5" id="KW-1185">Reference proteome</keyword>
<dbReference type="STRING" id="76936.BN2458_PEG1727"/>
<dbReference type="AlphaFoldDB" id="A0A099UFF5"/>
<dbReference type="PATRIC" id="fig|76936.10.peg.1687"/>
<evidence type="ECO:0000313" key="6">
    <source>
        <dbReference type="Proteomes" id="UP000064525"/>
    </source>
</evidence>
<evidence type="ECO:0000256" key="2">
    <source>
        <dbReference type="SAM" id="Phobius"/>
    </source>
</evidence>
<keyword evidence="1" id="KW-0175">Coiled coil</keyword>
<reference evidence="6" key="3">
    <citation type="submission" date="2015-11" db="EMBL/GenBank/DDBJ databases">
        <authorList>
            <person name="Anvar S.Y."/>
        </authorList>
    </citation>
    <scope>NUCLEOTIDE SEQUENCE [LARGE SCALE GENOMIC DNA]</scope>
</reference>
<dbReference type="Proteomes" id="UP000064525">
    <property type="component" value="Chromosome I"/>
</dbReference>
<organism evidence="3 6">
    <name type="scientific">Helicobacter typhlonius</name>
    <dbReference type="NCBI Taxonomy" id="76936"/>
    <lineage>
        <taxon>Bacteria</taxon>
        <taxon>Pseudomonadati</taxon>
        <taxon>Campylobacterota</taxon>
        <taxon>Epsilonproteobacteria</taxon>
        <taxon>Campylobacterales</taxon>
        <taxon>Helicobacteraceae</taxon>
        <taxon>Helicobacter</taxon>
    </lineage>
</organism>
<evidence type="ECO:0000313" key="5">
    <source>
        <dbReference type="Proteomes" id="UP000029925"/>
    </source>
</evidence>
<name>A0A099UFF5_9HELI</name>
<gene>
    <name evidence="3" type="ORF">BN2458_PEG1727</name>
    <name evidence="4" type="ORF">LS75_002895</name>
</gene>
<sequence>MNTEASEVGESSDFIESAATNPHREALNDLIGGRAYHFIDGIANAKALLSGLNSKIDSLKSKSEFMESNEVLGIISDFAIQSDMLNNEFERIDNFFDNSLSQKELNFINKLKLINDSLEYFVEKLNSIKLDETLKDISDSVGQSVDVRADLKQFFIDLKSLIKSVDENAKKQISANLSAINAVEEGFYQKHSENMNKFLESQVKSLQSQANVQDEEFKKQINMQKEQLDSLLNHIGNVKKFVLAFICVAVFIGILCGAFTLLAFGKYKEYKEIESKFNTLSEKLNSVKILKNSNNNIMLLVPKSATINSNGKEHIINLGGGK</sequence>
<reference evidence="4 5" key="1">
    <citation type="journal article" date="2014" name="Genome Announc.">
        <title>Draft genome sequences of eight enterohepatic helicobacter species isolated from both laboratory and wild rodents.</title>
        <authorList>
            <person name="Sheh A."/>
            <person name="Shen Z."/>
            <person name="Fox J.G."/>
        </authorList>
    </citation>
    <scope>NUCLEOTIDE SEQUENCE [LARGE SCALE GENOMIC DNA]</scope>
    <source>
        <strain evidence="4 5">MIT 98-6810</strain>
    </source>
</reference>
<dbReference type="OrthoDB" id="9919610at2"/>
<dbReference type="Proteomes" id="UP000029925">
    <property type="component" value="Unassembled WGS sequence"/>
</dbReference>
<keyword evidence="2" id="KW-0472">Membrane</keyword>
<reference evidence="3" key="2">
    <citation type="submission" date="2015-11" db="EMBL/GenBank/DDBJ databases">
        <authorList>
            <person name="Zhang Y."/>
            <person name="Guo Z."/>
        </authorList>
    </citation>
    <scope>NUCLEOTIDE SEQUENCE</scope>
    <source>
        <strain evidence="3">1</strain>
    </source>
</reference>
<keyword evidence="2" id="KW-0812">Transmembrane</keyword>
<evidence type="ECO:0000313" key="4">
    <source>
        <dbReference type="EMBL" id="TLD79256.1"/>
    </source>
</evidence>
<feature type="transmembrane region" description="Helical" evidence="2">
    <location>
        <begin position="241"/>
        <end position="264"/>
    </location>
</feature>
<dbReference type="KEGG" id="hty:BN2458_PEG1727"/>
<dbReference type="GeneID" id="78151879"/>
<feature type="coiled-coil region" evidence="1">
    <location>
        <begin position="189"/>
        <end position="216"/>
    </location>
</feature>
<dbReference type="EMBL" id="JRPF02000002">
    <property type="protein sequence ID" value="TLD79256.1"/>
    <property type="molecule type" value="Genomic_DNA"/>
</dbReference>
<dbReference type="EMBL" id="LN907858">
    <property type="protein sequence ID" value="CUU40610.1"/>
    <property type="molecule type" value="Genomic_DNA"/>
</dbReference>
<evidence type="ECO:0000313" key="3">
    <source>
        <dbReference type="EMBL" id="CUU40610.1"/>
    </source>
</evidence>
<evidence type="ECO:0000256" key="1">
    <source>
        <dbReference type="SAM" id="Coils"/>
    </source>
</evidence>